<evidence type="ECO:0000313" key="6">
    <source>
        <dbReference type="Proteomes" id="UP001331761"/>
    </source>
</evidence>
<dbReference type="InterPro" id="IPR009878">
    <property type="entry name" value="Phlebovirus_G2_fusion"/>
</dbReference>
<comment type="caution">
    <text evidence="5">The sequence shown here is derived from an EMBL/GenBank/DDBJ whole genome shotgun (WGS) entry which is preliminary data.</text>
</comment>
<sequence>MGLLTRATTKLSALFQEFSADLNQPITVPQDEDDRKEYIRIKKAQLKKIKKSFEMSERNVDNALTAYTNAADQLEEETPQLKTILERGEVATNPTDTDAVAPDTQEGVQNWERFLALEGAGIQDFSGTKAKEQETVDRMHSFYKTVGTHIMTTEQLTTLMIEIEGSLNSRPLTYQGELYDELKPLRPIDFIASDIEVTYPFENLKETGDDSQYLPAAELVLLQTRQEAEAALVSSQKATERFWEIWHKMYLSSLREAHKLSMDQKHTGNKIPTVGTVVLIADQNVPRNSWRMGRIIQLTEGSDSAVREALLRTSTGKQVRRPVNLLVPLELAEEPTPSPKATNNENQKESPRPPAGTPIQVGRYNFRKRPKVNYDENQHEEEGSTQIRSIKSASIPLSTLLTCLSIILMTTTATSAQTTRTSGSYGIRCIMGGVEVERVGTSKYEVCTEKYCILRENPPSTEKLLFPPELTVHKHTVRWKRLEEGRVTTGQLTCPPAPFCQMVQCWFCTATMFNPECNPQIALIAYLTLLYIMIAVVYTLCYVPVIIGKPCRIAAHILLRVIQEIFKLFLKALRTLRLRRRRNRRAEVQALLEAPLIASVFVICLAGTQACQDVDIFTLPTTSENEKGEQTEEHVFLLPSIPLHQGKLRLTLSSLTVPPTPILNTQFITNGEETAIWSGHHPLTMECESRENAKNLSCSVTHNCICQPAELRILCSCTDNNITALFKTTLETRLPVRQPWVFFDNSKREAASVSALVPTLVTAELLVTLKEDIHRIDKEVANMTCTIADTTAYGCYRCEQGAIAEVTCFSSETPTRAEVHCQDHHFSVPCSREGNRSELRFSQAKARVSLECITACGSKTTYFVITGTLKWTKSMEAHAWRLLRGESFVPDETGLPDISHIFDIIISGYKTVFIAAACFLVALVAGYLFIWTCGVKILSMVVNLLIEMAKICLRLITRTALGIVSLCKSLIRRHQQEHHTKQM</sequence>
<feature type="transmembrane region" description="Helical" evidence="2">
    <location>
        <begin position="521"/>
        <end position="547"/>
    </location>
</feature>
<reference evidence="5 6" key="1">
    <citation type="submission" date="2019-10" db="EMBL/GenBank/DDBJ databases">
        <title>Assembly and Annotation for the nematode Trichostrongylus colubriformis.</title>
        <authorList>
            <person name="Martin J."/>
        </authorList>
    </citation>
    <scope>NUCLEOTIDE SEQUENCE [LARGE SCALE GENOMIC DNA]</scope>
    <source>
        <strain evidence="5">G859</strain>
        <tissue evidence="5">Whole worm</tissue>
    </source>
</reference>
<dbReference type="AlphaFoldDB" id="A0AAN8IC76"/>
<evidence type="ECO:0000313" key="5">
    <source>
        <dbReference type="EMBL" id="KAK5968969.1"/>
    </source>
</evidence>
<dbReference type="Proteomes" id="UP001331761">
    <property type="component" value="Unassembled WGS sequence"/>
</dbReference>
<gene>
    <name evidence="5" type="ORF">GCK32_003874</name>
</gene>
<feature type="transmembrane region" description="Helical" evidence="2">
    <location>
        <begin position="913"/>
        <end position="946"/>
    </location>
</feature>
<dbReference type="InterPro" id="IPR040676">
    <property type="entry name" value="DUF5641"/>
</dbReference>
<evidence type="ECO:0000256" key="1">
    <source>
        <dbReference type="SAM" id="MobiDB-lite"/>
    </source>
</evidence>
<evidence type="ECO:0000259" key="4">
    <source>
        <dbReference type="Pfam" id="PF18701"/>
    </source>
</evidence>
<proteinExistence type="predicted"/>
<evidence type="ECO:0000259" key="3">
    <source>
        <dbReference type="Pfam" id="PF07245"/>
    </source>
</evidence>
<dbReference type="Pfam" id="PF18701">
    <property type="entry name" value="DUF5641"/>
    <property type="match status" value="1"/>
</dbReference>
<evidence type="ECO:0008006" key="7">
    <source>
        <dbReference type="Google" id="ProtNLM"/>
    </source>
</evidence>
<keyword evidence="2" id="KW-0812">Transmembrane</keyword>
<dbReference type="EMBL" id="WIXE01020779">
    <property type="protein sequence ID" value="KAK5968969.1"/>
    <property type="molecule type" value="Genomic_DNA"/>
</dbReference>
<feature type="domain" description="Phlebovirus glycoprotein G2 fusion" evidence="3">
    <location>
        <begin position="621"/>
        <end position="764"/>
    </location>
</feature>
<organism evidence="5 6">
    <name type="scientific">Trichostrongylus colubriformis</name>
    <name type="common">Black scour worm</name>
    <dbReference type="NCBI Taxonomy" id="6319"/>
    <lineage>
        <taxon>Eukaryota</taxon>
        <taxon>Metazoa</taxon>
        <taxon>Ecdysozoa</taxon>
        <taxon>Nematoda</taxon>
        <taxon>Chromadorea</taxon>
        <taxon>Rhabditida</taxon>
        <taxon>Rhabditina</taxon>
        <taxon>Rhabditomorpha</taxon>
        <taxon>Strongyloidea</taxon>
        <taxon>Trichostrongylidae</taxon>
        <taxon>Trichostrongylus</taxon>
    </lineage>
</organism>
<name>A0AAN8IC76_TRICO</name>
<dbReference type="Gene3D" id="2.60.40.3770">
    <property type="match status" value="1"/>
</dbReference>
<feature type="domain" description="DUF5641" evidence="4">
    <location>
        <begin position="235"/>
        <end position="329"/>
    </location>
</feature>
<keyword evidence="2" id="KW-1133">Transmembrane helix</keyword>
<feature type="region of interest" description="Disordered" evidence="1">
    <location>
        <begin position="329"/>
        <end position="361"/>
    </location>
</feature>
<feature type="transmembrane region" description="Helical" evidence="2">
    <location>
        <begin position="590"/>
        <end position="608"/>
    </location>
</feature>
<protein>
    <recommendedName>
        <fullName evidence="7">Phlebovirus glycoprotein G2 fusion domain-containing protein</fullName>
    </recommendedName>
</protein>
<keyword evidence="6" id="KW-1185">Reference proteome</keyword>
<evidence type="ECO:0000256" key="2">
    <source>
        <dbReference type="SAM" id="Phobius"/>
    </source>
</evidence>
<accession>A0AAN8IC76</accession>
<dbReference type="PANTHER" id="PTHR47331">
    <property type="entry name" value="PHD-TYPE DOMAIN-CONTAINING PROTEIN"/>
    <property type="match status" value="1"/>
</dbReference>
<keyword evidence="2" id="KW-0472">Membrane</keyword>
<dbReference type="Pfam" id="PF07245">
    <property type="entry name" value="Phlebovirus_G2"/>
    <property type="match status" value="1"/>
</dbReference>